<proteinExistence type="predicted"/>
<organism evidence="1 2">
    <name type="scientific">Rhypophila decipiens</name>
    <dbReference type="NCBI Taxonomy" id="261697"/>
    <lineage>
        <taxon>Eukaryota</taxon>
        <taxon>Fungi</taxon>
        <taxon>Dikarya</taxon>
        <taxon>Ascomycota</taxon>
        <taxon>Pezizomycotina</taxon>
        <taxon>Sordariomycetes</taxon>
        <taxon>Sordariomycetidae</taxon>
        <taxon>Sordariales</taxon>
        <taxon>Naviculisporaceae</taxon>
        <taxon>Rhypophila</taxon>
    </lineage>
</organism>
<evidence type="ECO:0000313" key="1">
    <source>
        <dbReference type="EMBL" id="KAK4213785.1"/>
    </source>
</evidence>
<keyword evidence="2" id="KW-1185">Reference proteome</keyword>
<reference evidence="1" key="2">
    <citation type="submission" date="2023-05" db="EMBL/GenBank/DDBJ databases">
        <authorList>
            <consortium name="Lawrence Berkeley National Laboratory"/>
            <person name="Steindorff A."/>
            <person name="Hensen N."/>
            <person name="Bonometti L."/>
            <person name="Westerberg I."/>
            <person name="Brannstrom I.O."/>
            <person name="Guillou S."/>
            <person name="Cros-Aarteil S."/>
            <person name="Calhoun S."/>
            <person name="Haridas S."/>
            <person name="Kuo A."/>
            <person name="Mondo S."/>
            <person name="Pangilinan J."/>
            <person name="Riley R."/>
            <person name="Labutti K."/>
            <person name="Andreopoulos B."/>
            <person name="Lipzen A."/>
            <person name="Chen C."/>
            <person name="Yanf M."/>
            <person name="Daum C."/>
            <person name="Ng V."/>
            <person name="Clum A."/>
            <person name="Ohm R."/>
            <person name="Martin F."/>
            <person name="Silar P."/>
            <person name="Natvig D."/>
            <person name="Lalanne C."/>
            <person name="Gautier V."/>
            <person name="Ament-Velasquez S.L."/>
            <person name="Kruys A."/>
            <person name="Hutchinson M.I."/>
            <person name="Powell A.J."/>
            <person name="Barry K."/>
            <person name="Miller A.N."/>
            <person name="Grigoriev I.V."/>
            <person name="Debuchy R."/>
            <person name="Gladieux P."/>
            <person name="Thoren M.H."/>
            <person name="Johannesson H."/>
        </authorList>
    </citation>
    <scope>NUCLEOTIDE SEQUENCE</scope>
    <source>
        <strain evidence="1">PSN293</strain>
    </source>
</reference>
<accession>A0AAN6Y9F7</accession>
<protein>
    <submittedName>
        <fullName evidence="1">Uncharacterized protein</fullName>
    </submittedName>
</protein>
<dbReference type="Proteomes" id="UP001301769">
    <property type="component" value="Unassembled WGS sequence"/>
</dbReference>
<gene>
    <name evidence="1" type="ORF">QBC37DRAFT_463076</name>
</gene>
<dbReference type="EMBL" id="MU858103">
    <property type="protein sequence ID" value="KAK4213785.1"/>
    <property type="molecule type" value="Genomic_DNA"/>
</dbReference>
<name>A0AAN6Y9F7_9PEZI</name>
<evidence type="ECO:0000313" key="2">
    <source>
        <dbReference type="Proteomes" id="UP001301769"/>
    </source>
</evidence>
<comment type="caution">
    <text evidence="1">The sequence shown here is derived from an EMBL/GenBank/DDBJ whole genome shotgun (WGS) entry which is preliminary data.</text>
</comment>
<dbReference type="AlphaFoldDB" id="A0AAN6Y9F7"/>
<sequence>MLESRSTTTSPRNIVRRLPGMVTLRCLAVLLLFANHRVEAQNYTLMKPSLDPGLGHNGAKLLPLLPMTDFKIQTWESGYIPVSCKNKTEKANLSASDPVVFSVFINDCENPWIFCRHRESPSSQRDMAEVFSRMPVRMRNYVRHALSVPSKNSWAYEVENFAQELNIALLDRNLPGGMNSTNQTQWLQVEHQVRAIQARLGNILLPGGKCDIDARSKYPGISE</sequence>
<reference evidence="1" key="1">
    <citation type="journal article" date="2023" name="Mol. Phylogenet. Evol.">
        <title>Genome-scale phylogeny and comparative genomics of the fungal order Sordariales.</title>
        <authorList>
            <person name="Hensen N."/>
            <person name="Bonometti L."/>
            <person name="Westerberg I."/>
            <person name="Brannstrom I.O."/>
            <person name="Guillou S."/>
            <person name="Cros-Aarteil S."/>
            <person name="Calhoun S."/>
            <person name="Haridas S."/>
            <person name="Kuo A."/>
            <person name="Mondo S."/>
            <person name="Pangilinan J."/>
            <person name="Riley R."/>
            <person name="LaButti K."/>
            <person name="Andreopoulos B."/>
            <person name="Lipzen A."/>
            <person name="Chen C."/>
            <person name="Yan M."/>
            <person name="Daum C."/>
            <person name="Ng V."/>
            <person name="Clum A."/>
            <person name="Steindorff A."/>
            <person name="Ohm R.A."/>
            <person name="Martin F."/>
            <person name="Silar P."/>
            <person name="Natvig D.O."/>
            <person name="Lalanne C."/>
            <person name="Gautier V."/>
            <person name="Ament-Velasquez S.L."/>
            <person name="Kruys A."/>
            <person name="Hutchinson M.I."/>
            <person name="Powell A.J."/>
            <person name="Barry K."/>
            <person name="Miller A.N."/>
            <person name="Grigoriev I.V."/>
            <person name="Debuchy R."/>
            <person name="Gladieux P."/>
            <person name="Hiltunen Thoren M."/>
            <person name="Johannesson H."/>
        </authorList>
    </citation>
    <scope>NUCLEOTIDE SEQUENCE</scope>
    <source>
        <strain evidence="1">PSN293</strain>
    </source>
</reference>